<evidence type="ECO:0000256" key="8">
    <source>
        <dbReference type="ARBA" id="ARBA00023002"/>
    </source>
</evidence>
<dbReference type="Gene3D" id="3.90.700.10">
    <property type="entry name" value="Succinate dehydrogenase/fumarate reductase flavoprotein, catalytic domain"/>
    <property type="match status" value="1"/>
</dbReference>
<accession>A0A918NKS5</accession>
<evidence type="ECO:0000259" key="14">
    <source>
        <dbReference type="Pfam" id="PF00890"/>
    </source>
</evidence>
<dbReference type="EMBL" id="BMYV01000004">
    <property type="protein sequence ID" value="GGX76109.1"/>
    <property type="molecule type" value="Genomic_DNA"/>
</dbReference>
<comment type="catalytic activity">
    <reaction evidence="9">
        <text>L-aspartate + O2 = iminosuccinate + H2O2</text>
        <dbReference type="Rhea" id="RHEA:25876"/>
        <dbReference type="ChEBI" id="CHEBI:15379"/>
        <dbReference type="ChEBI" id="CHEBI:16240"/>
        <dbReference type="ChEBI" id="CHEBI:29991"/>
        <dbReference type="ChEBI" id="CHEBI:77875"/>
        <dbReference type="EC" id="1.4.3.16"/>
    </reaction>
    <physiologicalReaction direction="left-to-right" evidence="9">
        <dbReference type="Rhea" id="RHEA:25877"/>
    </physiologicalReaction>
</comment>
<comment type="pathway">
    <text evidence="2 12">Cofactor biosynthesis; NAD(+) biosynthesis; iminoaspartate from L-aspartate (oxidase route): step 1/1.</text>
</comment>
<keyword evidence="6 12" id="KW-0662">Pyridine nucleotide biosynthesis</keyword>
<evidence type="ECO:0000256" key="4">
    <source>
        <dbReference type="ARBA" id="ARBA00012173"/>
    </source>
</evidence>
<dbReference type="InterPro" id="IPR036188">
    <property type="entry name" value="FAD/NAD-bd_sf"/>
</dbReference>
<keyword evidence="17" id="KW-1185">Reference proteome</keyword>
<keyword evidence="13" id="KW-1133">Transmembrane helix</keyword>
<dbReference type="PANTHER" id="PTHR42716:SF2">
    <property type="entry name" value="L-ASPARTATE OXIDASE, CHLOROPLASTIC"/>
    <property type="match status" value="1"/>
</dbReference>
<dbReference type="PANTHER" id="PTHR42716">
    <property type="entry name" value="L-ASPARTATE OXIDASE"/>
    <property type="match status" value="1"/>
</dbReference>
<keyword evidence="5 12" id="KW-0285">Flavoprotein</keyword>
<keyword evidence="13" id="KW-0472">Membrane</keyword>
<dbReference type="InterPro" id="IPR003953">
    <property type="entry name" value="FAD-dep_OxRdtase_2_FAD-bd"/>
</dbReference>
<sequence length="508" mass="53795">MTLGHLDTKRLPAGAVLVVGAGLAGLYLALKLAPRQVYVLTSRRSSVGAASAWAQGGIAAALSAEDSAESHARDTIAAGDGLVDPEIARILATEGPARVHDLDALGVPFDRNDKGELYLSLEAAHSMPRVARVKGDTAGREIINIMVERTRAAEHVTGLIGWRAESLLQDGNGAIAGALARNDDGSLLGIEADITVMATGGVGGLFAVTTNPRTARGDALGMAAVVGAKMRDMEFVQFHPTAIDIGRDPAPLATEALRGEGAVLTDVNGVRFMPNYHEQGELAPRDDVARAIFAEIEAGRQPYLDCRTAIGSHFDEEFPTVFKSCMSAGIDPRTALIPVAPAVHYHMGGLATDSFGQTSLDSLLAIGECSATGVHGANRLASNSLLEAVVFGGRAADYIKGRDWAERRAGTIRIQPWLSMGKDVSQTLRNAMTAKCGVRRDAKKLNELIDLIDSLINKVGRANPLVASRVIAACALAREESRGGHFREDFPEMAENAVSSYLTYDRLD</sequence>
<proteinExistence type="inferred from homology"/>
<keyword evidence="8 12" id="KW-0560">Oxidoreductase</keyword>
<dbReference type="RefSeq" id="WP_189587165.1">
    <property type="nucleotide sequence ID" value="NZ_BMYV01000004.1"/>
</dbReference>
<evidence type="ECO:0000256" key="13">
    <source>
        <dbReference type="SAM" id="Phobius"/>
    </source>
</evidence>
<evidence type="ECO:0000256" key="2">
    <source>
        <dbReference type="ARBA" id="ARBA00004950"/>
    </source>
</evidence>
<evidence type="ECO:0000256" key="12">
    <source>
        <dbReference type="RuleBase" id="RU362049"/>
    </source>
</evidence>
<feature type="active site" description="Proton acceptor" evidence="11">
    <location>
        <position position="285"/>
    </location>
</feature>
<evidence type="ECO:0000256" key="7">
    <source>
        <dbReference type="ARBA" id="ARBA00022827"/>
    </source>
</evidence>
<keyword evidence="7 12" id="KW-0274">FAD</keyword>
<dbReference type="InterPro" id="IPR027477">
    <property type="entry name" value="Succ_DH/fumarate_Rdtase_cat_sf"/>
</dbReference>
<dbReference type="AlphaFoldDB" id="A0A918NKS5"/>
<dbReference type="Gene3D" id="3.50.50.60">
    <property type="entry name" value="FAD/NAD(P)-binding domain"/>
    <property type="match status" value="1"/>
</dbReference>
<comment type="similarity">
    <text evidence="3 12">Belongs to the FAD-dependent oxidoreductase 2 family. NadB subfamily.</text>
</comment>
<organism evidence="16 17">
    <name type="scientific">Litorimonas cladophorae</name>
    <dbReference type="NCBI Taxonomy" id="1220491"/>
    <lineage>
        <taxon>Bacteria</taxon>
        <taxon>Pseudomonadati</taxon>
        <taxon>Pseudomonadota</taxon>
        <taxon>Alphaproteobacteria</taxon>
        <taxon>Maricaulales</taxon>
        <taxon>Robiginitomaculaceae</taxon>
    </lineage>
</organism>
<dbReference type="GO" id="GO:0005737">
    <property type="term" value="C:cytoplasm"/>
    <property type="evidence" value="ECO:0007669"/>
    <property type="project" value="UniProtKB-SubCell"/>
</dbReference>
<dbReference type="Pfam" id="PF00890">
    <property type="entry name" value="FAD_binding_2"/>
    <property type="match status" value="1"/>
</dbReference>
<dbReference type="Pfam" id="PF02910">
    <property type="entry name" value="Succ_DH_flav_C"/>
    <property type="match status" value="1"/>
</dbReference>
<evidence type="ECO:0000313" key="17">
    <source>
        <dbReference type="Proteomes" id="UP000600865"/>
    </source>
</evidence>
<evidence type="ECO:0000256" key="5">
    <source>
        <dbReference type="ARBA" id="ARBA00022630"/>
    </source>
</evidence>
<feature type="domain" description="FAD-dependent oxidoreductase 2 FAD-binding" evidence="14">
    <location>
        <begin position="16"/>
        <end position="385"/>
    </location>
</feature>
<evidence type="ECO:0000256" key="3">
    <source>
        <dbReference type="ARBA" id="ARBA00008562"/>
    </source>
</evidence>
<dbReference type="SUPFAM" id="SSF46977">
    <property type="entry name" value="Succinate dehydrogenase/fumarate reductase flavoprotein C-terminal domain"/>
    <property type="match status" value="1"/>
</dbReference>
<dbReference type="InterPro" id="IPR015939">
    <property type="entry name" value="Fum_Rdtase/Succ_DH_flav-like_C"/>
</dbReference>
<evidence type="ECO:0000259" key="15">
    <source>
        <dbReference type="Pfam" id="PF02910"/>
    </source>
</evidence>
<evidence type="ECO:0000313" key="16">
    <source>
        <dbReference type="EMBL" id="GGX76109.1"/>
    </source>
</evidence>
<dbReference type="GO" id="GO:0008734">
    <property type="term" value="F:L-aspartate oxidase activity"/>
    <property type="evidence" value="ECO:0007669"/>
    <property type="project" value="UniProtKB-UniRule"/>
</dbReference>
<feature type="domain" description="Fumarate reductase/succinate dehydrogenase flavoprotein-like C-terminal" evidence="15">
    <location>
        <begin position="465"/>
        <end position="495"/>
    </location>
</feature>
<comment type="caution">
    <text evidence="16">The sequence shown here is derived from an EMBL/GenBank/DDBJ whole genome shotgun (WGS) entry which is preliminary data.</text>
</comment>
<name>A0A918NKS5_9PROT</name>
<comment type="subcellular location">
    <subcellularLocation>
        <location evidence="12">Cytoplasm</location>
    </subcellularLocation>
</comment>
<feature type="transmembrane region" description="Helical" evidence="13">
    <location>
        <begin position="12"/>
        <end position="30"/>
    </location>
</feature>
<dbReference type="Gene3D" id="1.20.58.100">
    <property type="entry name" value="Fumarate reductase/succinate dehydrogenase flavoprotein-like, C-terminal domain"/>
    <property type="match status" value="1"/>
</dbReference>
<reference evidence="16 17" key="1">
    <citation type="journal article" date="2014" name="Int. J. Syst. Evol. Microbiol.">
        <title>Complete genome sequence of Corynebacterium casei LMG S-19264T (=DSM 44701T), isolated from a smear-ripened cheese.</title>
        <authorList>
            <consortium name="US DOE Joint Genome Institute (JGI-PGF)"/>
            <person name="Walter F."/>
            <person name="Albersmeier A."/>
            <person name="Kalinowski J."/>
            <person name="Ruckert C."/>
        </authorList>
    </citation>
    <scope>NUCLEOTIDE SEQUENCE [LARGE SCALE GENOMIC DNA]</scope>
    <source>
        <strain evidence="16 17">KCTC 23968</strain>
    </source>
</reference>
<dbReference type="InterPro" id="IPR037099">
    <property type="entry name" value="Fum_R/Succ_DH_flav-like_C_sf"/>
</dbReference>
<protein>
    <recommendedName>
        <fullName evidence="4 10">L-aspartate oxidase</fullName>
        <ecNumber evidence="4 10">1.4.3.16</ecNumber>
    </recommendedName>
</protein>
<dbReference type="NCBIfam" id="TIGR00551">
    <property type="entry name" value="nadB"/>
    <property type="match status" value="1"/>
</dbReference>
<dbReference type="SUPFAM" id="SSF51905">
    <property type="entry name" value="FAD/NAD(P)-binding domain"/>
    <property type="match status" value="1"/>
</dbReference>
<dbReference type="SUPFAM" id="SSF56425">
    <property type="entry name" value="Succinate dehydrogenase/fumarate reductase flavoprotein, catalytic domain"/>
    <property type="match status" value="1"/>
</dbReference>
<dbReference type="PIRSF" id="PIRSF000171">
    <property type="entry name" value="SDHA_APRA_LASPO"/>
    <property type="match status" value="1"/>
</dbReference>
<dbReference type="GO" id="GO:0034628">
    <property type="term" value="P:'de novo' NAD+ biosynthetic process from L-aspartate"/>
    <property type="evidence" value="ECO:0007669"/>
    <property type="project" value="TreeGrafter"/>
</dbReference>
<dbReference type="EC" id="1.4.3.16" evidence="4 10"/>
<evidence type="ECO:0000256" key="6">
    <source>
        <dbReference type="ARBA" id="ARBA00022642"/>
    </source>
</evidence>
<evidence type="ECO:0000256" key="1">
    <source>
        <dbReference type="ARBA" id="ARBA00001974"/>
    </source>
</evidence>
<dbReference type="Proteomes" id="UP000600865">
    <property type="component" value="Unassembled WGS sequence"/>
</dbReference>
<dbReference type="NCBIfam" id="NF005701">
    <property type="entry name" value="PRK07512.1"/>
    <property type="match status" value="1"/>
</dbReference>
<gene>
    <name evidence="16" type="ORF">GCM10011309_27740</name>
</gene>
<keyword evidence="13" id="KW-0812">Transmembrane</keyword>
<evidence type="ECO:0000256" key="11">
    <source>
        <dbReference type="PIRSR" id="PIRSR000171-1"/>
    </source>
</evidence>
<dbReference type="InterPro" id="IPR005288">
    <property type="entry name" value="NadB"/>
</dbReference>
<dbReference type="PRINTS" id="PR00368">
    <property type="entry name" value="FADPNR"/>
</dbReference>
<comment type="function">
    <text evidence="12">Catalyzes the oxidation of L-aspartate to iminoaspartate.</text>
</comment>
<comment type="cofactor">
    <cofactor evidence="1 12">
        <name>FAD</name>
        <dbReference type="ChEBI" id="CHEBI:57692"/>
    </cofactor>
</comment>
<evidence type="ECO:0000256" key="10">
    <source>
        <dbReference type="NCBIfam" id="TIGR00551"/>
    </source>
</evidence>
<dbReference type="FunFam" id="3.90.700.10:FF:000002">
    <property type="entry name" value="L-aspartate oxidase"/>
    <property type="match status" value="1"/>
</dbReference>
<evidence type="ECO:0000256" key="9">
    <source>
        <dbReference type="ARBA" id="ARBA00048305"/>
    </source>
</evidence>